<feature type="region of interest" description="Disordered" evidence="1">
    <location>
        <begin position="269"/>
        <end position="288"/>
    </location>
</feature>
<evidence type="ECO:0000256" key="2">
    <source>
        <dbReference type="SAM" id="Phobius"/>
    </source>
</evidence>
<reference evidence="3" key="1">
    <citation type="submission" date="2021-11" db="EMBL/GenBank/DDBJ databases">
        <authorList>
            <person name="Herlambang A."/>
            <person name="Guo Y."/>
            <person name="Takashima Y."/>
            <person name="Nishizawa T."/>
        </authorList>
    </citation>
    <scope>NUCLEOTIDE SEQUENCE</scope>
    <source>
        <strain evidence="3">E1425</strain>
    </source>
</reference>
<evidence type="ECO:0000256" key="1">
    <source>
        <dbReference type="SAM" id="MobiDB-lite"/>
    </source>
</evidence>
<feature type="transmembrane region" description="Helical" evidence="2">
    <location>
        <begin position="365"/>
        <end position="383"/>
    </location>
</feature>
<feature type="transmembrane region" description="Helical" evidence="2">
    <location>
        <begin position="119"/>
        <end position="143"/>
    </location>
</feature>
<organism evidence="3 4">
    <name type="scientific">Entomortierella parvispora</name>
    <dbReference type="NCBI Taxonomy" id="205924"/>
    <lineage>
        <taxon>Eukaryota</taxon>
        <taxon>Fungi</taxon>
        <taxon>Fungi incertae sedis</taxon>
        <taxon>Mucoromycota</taxon>
        <taxon>Mortierellomycotina</taxon>
        <taxon>Mortierellomycetes</taxon>
        <taxon>Mortierellales</taxon>
        <taxon>Mortierellaceae</taxon>
        <taxon>Entomortierella</taxon>
    </lineage>
</organism>
<feature type="region of interest" description="Disordered" evidence="1">
    <location>
        <begin position="1"/>
        <end position="27"/>
    </location>
</feature>
<reference evidence="3" key="2">
    <citation type="journal article" date="2022" name="Microbiol. Resour. Announc.">
        <title>Whole-Genome Sequence of Entomortierella parvispora E1425, a Mucoromycotan Fungus Associated with Burkholderiaceae-Related Endosymbiotic Bacteria.</title>
        <authorList>
            <person name="Herlambang A."/>
            <person name="Guo Y."/>
            <person name="Takashima Y."/>
            <person name="Narisawa K."/>
            <person name="Ohta H."/>
            <person name="Nishizawa T."/>
        </authorList>
    </citation>
    <scope>NUCLEOTIDE SEQUENCE</scope>
    <source>
        <strain evidence="3">E1425</strain>
    </source>
</reference>
<dbReference type="AlphaFoldDB" id="A0A9P3HBX3"/>
<dbReference type="EMBL" id="BQFW01000008">
    <property type="protein sequence ID" value="GJJ73797.1"/>
    <property type="molecule type" value="Genomic_DNA"/>
</dbReference>
<sequence length="416" mass="45246">MPSSPTHLDPSRTPVATSQPSYGSVSANPQGPAVILGAGVGSTVGELSTTNRSVHIVVPSRSGLSDNDNNDAISISTKSSYSTYSSLQDLDAASGKRSCDDNSDNDDDSDINASARRLFWIYVALAPILLSILVLFAGLLQLLPANDQEGYLIHWDSFGVGALGWMFTFGSRTPIFALLSNILELNSYCCEWYTLVLGAAVEEITRWILLSALNIRSDFGAVYWLGLGWAGMETIYYIGQSLVYSHWLSDDDYRAVTTATSIGVMDAIHQQQDDEGEEDEERRLESITRKDPENELLLPTTTTTTTTSTAAVSLDSDAGEEDVSTREVRHLLGIDRPWWSLMGRTSSMMVHLGLCGWLGYGGWKLLVPAAMIHAAIYVLWGVFMPGKWSVPAASYGTLMTAMAIFLIGLALYGQIV</sequence>
<evidence type="ECO:0000313" key="4">
    <source>
        <dbReference type="Proteomes" id="UP000827284"/>
    </source>
</evidence>
<feature type="transmembrane region" description="Helical" evidence="2">
    <location>
        <begin position="395"/>
        <end position="415"/>
    </location>
</feature>
<keyword evidence="2" id="KW-0812">Transmembrane</keyword>
<protein>
    <submittedName>
        <fullName evidence="3">Uncharacterized protein</fullName>
    </submittedName>
</protein>
<feature type="compositionally biased region" description="Polar residues" evidence="1">
    <location>
        <begin position="14"/>
        <end position="27"/>
    </location>
</feature>
<proteinExistence type="predicted"/>
<keyword evidence="2" id="KW-1133">Transmembrane helix</keyword>
<dbReference type="OrthoDB" id="2418522at2759"/>
<keyword evidence="4" id="KW-1185">Reference proteome</keyword>
<keyword evidence="2" id="KW-0472">Membrane</keyword>
<evidence type="ECO:0000313" key="3">
    <source>
        <dbReference type="EMBL" id="GJJ73797.1"/>
    </source>
</evidence>
<feature type="transmembrane region" description="Helical" evidence="2">
    <location>
        <begin position="163"/>
        <end position="183"/>
    </location>
</feature>
<gene>
    <name evidence="3" type="ORF">EMPS_06155</name>
</gene>
<dbReference type="Proteomes" id="UP000827284">
    <property type="component" value="Unassembled WGS sequence"/>
</dbReference>
<comment type="caution">
    <text evidence="3">The sequence shown here is derived from an EMBL/GenBank/DDBJ whole genome shotgun (WGS) entry which is preliminary data.</text>
</comment>
<accession>A0A9P3HBX3</accession>
<name>A0A9P3HBX3_9FUNG</name>